<dbReference type="EMBL" id="JAUPFM010000018">
    <property type="protein sequence ID" value="KAK2822612.1"/>
    <property type="molecule type" value="Genomic_DNA"/>
</dbReference>
<evidence type="ECO:0000256" key="1">
    <source>
        <dbReference type="SAM" id="MobiDB-lite"/>
    </source>
</evidence>
<name>A0AA88LRF9_CHASR</name>
<feature type="region of interest" description="Disordered" evidence="1">
    <location>
        <begin position="28"/>
        <end position="66"/>
    </location>
</feature>
<keyword evidence="2" id="KW-0732">Signal</keyword>
<evidence type="ECO:0000313" key="3">
    <source>
        <dbReference type="EMBL" id="KAK2822612.1"/>
    </source>
</evidence>
<feature type="compositionally biased region" description="Basic and acidic residues" evidence="1">
    <location>
        <begin position="38"/>
        <end position="50"/>
    </location>
</feature>
<gene>
    <name evidence="3" type="ORF">Q5P01_022677</name>
</gene>
<proteinExistence type="predicted"/>
<sequence length="66" mass="7423">MDKRFFVLGLLCLQVFLLVTAFTEAAALPPDDDQQPQKVDEKAKRNERKNGIRRGNRIGHGASIMP</sequence>
<accession>A0AA88LRF9</accession>
<dbReference type="Proteomes" id="UP001187415">
    <property type="component" value="Unassembled WGS sequence"/>
</dbReference>
<evidence type="ECO:0000313" key="4">
    <source>
        <dbReference type="Proteomes" id="UP001187415"/>
    </source>
</evidence>
<keyword evidence="4" id="KW-1185">Reference proteome</keyword>
<feature type="signal peptide" evidence="2">
    <location>
        <begin position="1"/>
        <end position="27"/>
    </location>
</feature>
<reference evidence="3" key="1">
    <citation type="submission" date="2023-07" db="EMBL/GenBank/DDBJ databases">
        <title>Chromosome-level Genome Assembly of Striped Snakehead (Channa striata).</title>
        <authorList>
            <person name="Liu H."/>
        </authorList>
    </citation>
    <scope>NUCLEOTIDE SEQUENCE</scope>
    <source>
        <strain evidence="3">Gz</strain>
        <tissue evidence="3">Muscle</tissue>
    </source>
</reference>
<evidence type="ECO:0000256" key="2">
    <source>
        <dbReference type="SAM" id="SignalP"/>
    </source>
</evidence>
<dbReference type="AlphaFoldDB" id="A0AA88LRF9"/>
<feature type="chain" id="PRO_5041646503" evidence="2">
    <location>
        <begin position="28"/>
        <end position="66"/>
    </location>
</feature>
<organism evidence="3 4">
    <name type="scientific">Channa striata</name>
    <name type="common">Snakehead murrel</name>
    <name type="synonym">Ophicephalus striatus</name>
    <dbReference type="NCBI Taxonomy" id="64152"/>
    <lineage>
        <taxon>Eukaryota</taxon>
        <taxon>Metazoa</taxon>
        <taxon>Chordata</taxon>
        <taxon>Craniata</taxon>
        <taxon>Vertebrata</taxon>
        <taxon>Euteleostomi</taxon>
        <taxon>Actinopterygii</taxon>
        <taxon>Neopterygii</taxon>
        <taxon>Teleostei</taxon>
        <taxon>Neoteleostei</taxon>
        <taxon>Acanthomorphata</taxon>
        <taxon>Anabantaria</taxon>
        <taxon>Anabantiformes</taxon>
        <taxon>Channoidei</taxon>
        <taxon>Channidae</taxon>
        <taxon>Channa</taxon>
    </lineage>
</organism>
<comment type="caution">
    <text evidence="3">The sequence shown here is derived from an EMBL/GenBank/DDBJ whole genome shotgun (WGS) entry which is preliminary data.</text>
</comment>
<protein>
    <submittedName>
        <fullName evidence="3">Uncharacterized protein</fullName>
    </submittedName>
</protein>